<protein>
    <submittedName>
        <fullName evidence="3">Amidohydrolase</fullName>
    </submittedName>
</protein>
<evidence type="ECO:0000313" key="3">
    <source>
        <dbReference type="EMBL" id="UZP75318.1"/>
    </source>
</evidence>
<proteinExistence type="inferred from homology"/>
<dbReference type="PANTHER" id="PTHR43569:SF1">
    <property type="entry name" value="BLL3371 PROTEIN"/>
    <property type="match status" value="1"/>
</dbReference>
<dbReference type="SUPFAM" id="SSF51556">
    <property type="entry name" value="Metallo-dependent hydrolases"/>
    <property type="match status" value="1"/>
</dbReference>
<feature type="domain" description="Amidohydrolase-related" evidence="2">
    <location>
        <begin position="23"/>
        <end position="330"/>
    </location>
</feature>
<gene>
    <name evidence="3" type="ORF">E0F26_11480</name>
</gene>
<comment type="similarity">
    <text evidence="1">Belongs to the metallo-dependent hydrolases superfamily.</text>
</comment>
<name>A0ABY6QAT1_9GAMM</name>
<keyword evidence="4" id="KW-1185">Reference proteome</keyword>
<dbReference type="Pfam" id="PF04909">
    <property type="entry name" value="Amidohydro_2"/>
    <property type="match status" value="1"/>
</dbReference>
<dbReference type="Proteomes" id="UP001317963">
    <property type="component" value="Chromosome"/>
</dbReference>
<accession>A0ABY6QAT1</accession>
<dbReference type="InterPro" id="IPR032466">
    <property type="entry name" value="Metal_Hydrolase"/>
</dbReference>
<reference evidence="3 4" key="1">
    <citation type="submission" date="2019-02" db="EMBL/GenBank/DDBJ databases">
        <title>Halieaceae_genomes.</title>
        <authorList>
            <person name="Li S.-H."/>
        </authorList>
    </citation>
    <scope>NUCLEOTIDE SEQUENCE [LARGE SCALE GENOMIC DNA]</scope>
    <source>
        <strain evidence="3 4">JH123</strain>
    </source>
</reference>
<dbReference type="Gene3D" id="3.20.20.140">
    <property type="entry name" value="Metal-dependent hydrolases"/>
    <property type="match status" value="1"/>
</dbReference>
<evidence type="ECO:0000256" key="1">
    <source>
        <dbReference type="ARBA" id="ARBA00038310"/>
    </source>
</evidence>
<dbReference type="InterPro" id="IPR052350">
    <property type="entry name" value="Metallo-dep_Lactonases"/>
</dbReference>
<evidence type="ECO:0000259" key="2">
    <source>
        <dbReference type="Pfam" id="PF04909"/>
    </source>
</evidence>
<dbReference type="RefSeq" id="WP_279241802.1">
    <property type="nucleotide sequence ID" value="NZ_CP036501.1"/>
</dbReference>
<dbReference type="EMBL" id="CP036501">
    <property type="protein sequence ID" value="UZP75318.1"/>
    <property type="molecule type" value="Genomic_DNA"/>
</dbReference>
<dbReference type="PANTHER" id="PTHR43569">
    <property type="entry name" value="AMIDOHYDROLASE"/>
    <property type="match status" value="1"/>
</dbReference>
<evidence type="ECO:0000313" key="4">
    <source>
        <dbReference type="Proteomes" id="UP001317963"/>
    </source>
</evidence>
<sequence length="333" mass="37352">MFNNTAWLAQVIEEIVDPDRDIVDPHHHLWPEPSMAYNLTELLGDTTDGHKVSQTVYMECGAAYYKEGPEHLRSVGETEFIAQAATRAKEQGSRTQIAGIVARADLRDTQLEGVLDAHDETANGLFKGIRQAGACSEGIEGLLIPGGAEAKLFEQDLFRQGVEQLGNRGLTFDTWLYHFQLPEFIALARAVPSTTMILDHFGTPLGVGPFADHREAIFETWKVHIAELAECPNVYMKLGGLAMPDNGFGWDGRERPPTSDEFVQAQARYYRHTIDCFGPERCMFESNFPVDRLSLGYHVLYNGFKKMTSHYAEEDKNLLFSGVARHVYRLEAP</sequence>
<dbReference type="InterPro" id="IPR006680">
    <property type="entry name" value="Amidohydro-rel"/>
</dbReference>
<organism evidence="3 4">
    <name type="scientific">Candidatus Paraluminiphilus aquimaris</name>
    <dbReference type="NCBI Taxonomy" id="2518994"/>
    <lineage>
        <taxon>Bacteria</taxon>
        <taxon>Pseudomonadati</taxon>
        <taxon>Pseudomonadota</taxon>
        <taxon>Gammaproteobacteria</taxon>
        <taxon>Cellvibrionales</taxon>
        <taxon>Halieaceae</taxon>
        <taxon>Candidatus Paraluminiphilus</taxon>
    </lineage>
</organism>